<dbReference type="Proteomes" id="UP001060215">
    <property type="component" value="Chromosome 14"/>
</dbReference>
<proteinExistence type="predicted"/>
<keyword evidence="2" id="KW-1185">Reference proteome</keyword>
<accession>A0ACC0FIC9</accession>
<reference evidence="1 2" key="1">
    <citation type="journal article" date="2022" name="Plant J.">
        <title>Chromosome-level genome of Camellia lanceoleosa provides a valuable resource for understanding genome evolution and self-incompatibility.</title>
        <authorList>
            <person name="Gong W."/>
            <person name="Xiao S."/>
            <person name="Wang L."/>
            <person name="Liao Z."/>
            <person name="Chang Y."/>
            <person name="Mo W."/>
            <person name="Hu G."/>
            <person name="Li W."/>
            <person name="Zhao G."/>
            <person name="Zhu H."/>
            <person name="Hu X."/>
            <person name="Ji K."/>
            <person name="Xiang X."/>
            <person name="Song Q."/>
            <person name="Yuan D."/>
            <person name="Jin S."/>
            <person name="Zhang L."/>
        </authorList>
    </citation>
    <scope>NUCLEOTIDE SEQUENCE [LARGE SCALE GENOMIC DNA]</scope>
    <source>
        <strain evidence="1">SQ_2022a</strain>
    </source>
</reference>
<gene>
    <name evidence="1" type="ORF">LOK49_LG13G02606</name>
</gene>
<comment type="caution">
    <text evidence="1">The sequence shown here is derived from an EMBL/GenBank/DDBJ whole genome shotgun (WGS) entry which is preliminary data.</text>
</comment>
<protein>
    <submittedName>
        <fullName evidence="1">G-type lectin S-receptor-like serine/threonine-protein kinase SD2-5</fullName>
    </submittedName>
</protein>
<name>A0ACC0FIC9_9ERIC</name>
<organism evidence="1 2">
    <name type="scientific">Camellia lanceoleosa</name>
    <dbReference type="NCBI Taxonomy" id="1840588"/>
    <lineage>
        <taxon>Eukaryota</taxon>
        <taxon>Viridiplantae</taxon>
        <taxon>Streptophyta</taxon>
        <taxon>Embryophyta</taxon>
        <taxon>Tracheophyta</taxon>
        <taxon>Spermatophyta</taxon>
        <taxon>Magnoliopsida</taxon>
        <taxon>eudicotyledons</taxon>
        <taxon>Gunneridae</taxon>
        <taxon>Pentapetalae</taxon>
        <taxon>asterids</taxon>
        <taxon>Ericales</taxon>
        <taxon>Theaceae</taxon>
        <taxon>Camellia</taxon>
    </lineage>
</organism>
<sequence length="945" mass="102015">MFLFLLLLSEGCMGSVQNIGTVNPGFRGTQMNWIDNQGLFLLSNDSNFGFGFTKTPQNVTLFLVATIHMSSSTVVWSANRASPVQMSDNFVFDDSGNAYLQSGGSVIWSTNTSGKGVSAMELLDSGNLVLRGKDSSVIWQSFSHPTNTLLSNQEFTDGMRLVSNPNNNNLSYFLEIKNSDVILSAGFQTPQPYWSMSKENQKIINKDGGEVTSASLIANSWRFYDQNRTLLWQFVFSDNTDPNVTWVSVLGDDGFITFSTLQNGGLSNVSPTKIPKGPCSTPEACDPYNVCDSSKCQCPSSILSSSPKCNPGIVSPCDSSTGPTELLKAGDGLDYFALGYVSPVNKTDLDGCKAICVGNCSCLALFFENSSGNCFVFDSIGSFKNNGAGFVSFIKVLSTGGSGNNNPGGGGSSQKHFPYVIIIAISTVLIIIGLLYGAYRYHWRKSKLPESPKDNSEEDTFLESLSGMPIRFAAAGAYDHIPPAMDAENDMSVSTNGMSHGNGVHEQVPSPIEEDIVLGKVNGVPAIGFDIAGPNGNPENVAKLEDGGTSYSSNEAEPDRITACAESNGLITSKELGVKETNQSKGPKPQKGLGKAKNEKFSNPKLASATLVRKSKDGKDMETASALPNGSLASNSRPKQSITLGTKSRSFNDREVADSNSKPINARIPKQSGKSDATSSTINATESEGLVEKTKLKPLKKGPPNKAEGSIESTSPTEGDAKPHRMGTLPSYNFSFRCYERAEKRKEFYTKLEEKIHAKEVEKSTLQAKSKESQEAEIKMLRKSLTFKATPMPSFYQEPPPPKPELKKIPTTRAKSPKLGRKKSSPTRDSEGNSSHSYQSGRLSLDEKLSQNNTTKGPPTHLKKPQRKSLPKLPSEKTVLSNDANQAASHKTTLPKETSKIASTMQEEAAPSVEPSDAQPNMDDVSVFEDQAQTTLVQEPIVLEN</sequence>
<dbReference type="EMBL" id="CM045771">
    <property type="protein sequence ID" value="KAI7988526.1"/>
    <property type="molecule type" value="Genomic_DNA"/>
</dbReference>
<evidence type="ECO:0000313" key="2">
    <source>
        <dbReference type="Proteomes" id="UP001060215"/>
    </source>
</evidence>
<evidence type="ECO:0000313" key="1">
    <source>
        <dbReference type="EMBL" id="KAI7988526.1"/>
    </source>
</evidence>